<comment type="pathway">
    <text evidence="1 15">Amino-acid biosynthesis; L-methionine biosynthesis via de novo pathway; L-homoserine from L-aspartate: step 2/3.</text>
</comment>
<dbReference type="HAMAP" id="MF_02121">
    <property type="entry name" value="ASADH"/>
    <property type="match status" value="1"/>
</dbReference>
<feature type="binding site" evidence="15">
    <location>
        <begin position="42"/>
        <end position="43"/>
    </location>
    <ligand>
        <name>NADP(+)</name>
        <dbReference type="ChEBI" id="CHEBI:58349"/>
    </ligand>
</feature>
<dbReference type="GO" id="GO:0046983">
    <property type="term" value="F:protein dimerization activity"/>
    <property type="evidence" value="ECO:0007669"/>
    <property type="project" value="InterPro"/>
</dbReference>
<feature type="binding site" evidence="15">
    <location>
        <begin position="14"/>
        <end position="17"/>
    </location>
    <ligand>
        <name>NADP(+)</name>
        <dbReference type="ChEBI" id="CHEBI:58349"/>
    </ligand>
</feature>
<dbReference type="UniPathway" id="UPA00050">
    <property type="reaction ID" value="UER00463"/>
</dbReference>
<evidence type="ECO:0000256" key="11">
    <source>
        <dbReference type="ARBA" id="ARBA00023002"/>
    </source>
</evidence>
<dbReference type="CDD" id="cd18131">
    <property type="entry name" value="ASADH_C_bac_euk_like"/>
    <property type="match status" value="1"/>
</dbReference>
<dbReference type="Pfam" id="PF02774">
    <property type="entry name" value="Semialdhyde_dhC"/>
    <property type="match status" value="1"/>
</dbReference>
<comment type="pathway">
    <text evidence="3 15">Amino-acid biosynthesis; L-threonine biosynthesis; L-threonine from L-aspartate: step 2/5.</text>
</comment>
<evidence type="ECO:0000313" key="18">
    <source>
        <dbReference type="EMBL" id="OCL27157.1"/>
    </source>
</evidence>
<feature type="binding site" evidence="15">
    <location>
        <position position="102"/>
    </location>
    <ligand>
        <name>phosphate</name>
        <dbReference type="ChEBI" id="CHEBI:43474"/>
    </ligand>
</feature>
<dbReference type="Proteomes" id="UP000093514">
    <property type="component" value="Unassembled WGS sequence"/>
</dbReference>
<dbReference type="NCBIfam" id="NF011456">
    <property type="entry name" value="PRK14874.1"/>
    <property type="match status" value="1"/>
</dbReference>
<feature type="binding site" evidence="15">
    <location>
        <begin position="161"/>
        <end position="162"/>
    </location>
    <ligand>
        <name>NADP(+)</name>
        <dbReference type="ChEBI" id="CHEBI:58349"/>
    </ligand>
</feature>
<dbReference type="InterPro" id="IPR012080">
    <property type="entry name" value="Asp_semialdehyde_DH"/>
</dbReference>
<keyword evidence="10 15" id="KW-0220">Diaminopimelate biosynthesis</keyword>
<evidence type="ECO:0000256" key="16">
    <source>
        <dbReference type="PIRSR" id="PIRSR000148-1"/>
    </source>
</evidence>
<dbReference type="CDD" id="cd02316">
    <property type="entry name" value="VcASADH2_like_N"/>
    <property type="match status" value="1"/>
</dbReference>
<dbReference type="EMBL" id="LWDV01000008">
    <property type="protein sequence ID" value="OCL27157.1"/>
    <property type="molecule type" value="Genomic_DNA"/>
</dbReference>
<evidence type="ECO:0000256" key="14">
    <source>
        <dbReference type="ARBA" id="ARBA00047891"/>
    </source>
</evidence>
<dbReference type="GO" id="GO:0050661">
    <property type="term" value="F:NADP binding"/>
    <property type="evidence" value="ECO:0007669"/>
    <property type="project" value="UniProtKB-UniRule"/>
</dbReference>
<organism evidence="18 19">
    <name type="scientific">Orenia metallireducens</name>
    <dbReference type="NCBI Taxonomy" id="1413210"/>
    <lineage>
        <taxon>Bacteria</taxon>
        <taxon>Bacillati</taxon>
        <taxon>Bacillota</taxon>
        <taxon>Clostridia</taxon>
        <taxon>Halanaerobiales</taxon>
        <taxon>Halobacteroidaceae</taxon>
        <taxon>Orenia</taxon>
    </lineage>
</organism>
<comment type="function">
    <text evidence="15">Catalyzes the NADPH-dependent formation of L-aspartate-semialdehyde (L-ASA) by the reductive dephosphorylation of L-aspartyl-4-phosphate.</text>
</comment>
<dbReference type="SUPFAM" id="SSF55347">
    <property type="entry name" value="Glyceraldehyde-3-phosphate dehydrogenase-like, C-terminal domain"/>
    <property type="match status" value="1"/>
</dbReference>
<dbReference type="GO" id="GO:0004073">
    <property type="term" value="F:aspartate-semialdehyde dehydrogenase activity"/>
    <property type="evidence" value="ECO:0007669"/>
    <property type="project" value="UniProtKB-UniRule"/>
</dbReference>
<keyword evidence="19" id="KW-1185">Reference proteome</keyword>
<dbReference type="PIRSF" id="PIRSF000148">
    <property type="entry name" value="ASA_dh"/>
    <property type="match status" value="1"/>
</dbReference>
<dbReference type="InterPro" id="IPR036291">
    <property type="entry name" value="NAD(P)-bd_dom_sf"/>
</dbReference>
<dbReference type="Gene3D" id="3.30.360.10">
    <property type="entry name" value="Dihydrodipicolinate Reductase, domain 2"/>
    <property type="match status" value="1"/>
</dbReference>
<evidence type="ECO:0000256" key="15">
    <source>
        <dbReference type="HAMAP-Rule" id="MF_02121"/>
    </source>
</evidence>
<reference evidence="19" key="1">
    <citation type="submission" date="2016-07" db="EMBL/GenBank/DDBJ databases">
        <authorList>
            <person name="Florea S."/>
            <person name="Webb J.S."/>
            <person name="Jaromczyk J."/>
            <person name="Schardl C.L."/>
        </authorList>
    </citation>
    <scope>NUCLEOTIDE SEQUENCE [LARGE SCALE GENOMIC DNA]</scope>
    <source>
        <strain evidence="19">Z6</strain>
    </source>
</reference>
<feature type="binding site" evidence="15">
    <location>
        <position position="317"/>
    </location>
    <ligand>
        <name>NADP(+)</name>
        <dbReference type="ChEBI" id="CHEBI:58349"/>
    </ligand>
</feature>
<dbReference type="UniPathway" id="UPA00034">
    <property type="reaction ID" value="UER00016"/>
</dbReference>
<dbReference type="SMART" id="SM00859">
    <property type="entry name" value="Semialdhyde_dh"/>
    <property type="match status" value="1"/>
</dbReference>
<comment type="caution">
    <text evidence="15">Lacks conserved residue(s) required for the propagation of feature annotation.</text>
</comment>
<keyword evidence="7 15" id="KW-0028">Amino-acid biosynthesis</keyword>
<evidence type="ECO:0000256" key="13">
    <source>
        <dbReference type="ARBA" id="ARBA00023167"/>
    </source>
</evidence>
<evidence type="ECO:0000256" key="5">
    <source>
        <dbReference type="ARBA" id="ARBA00011738"/>
    </source>
</evidence>
<keyword evidence="9 15" id="KW-0521">NADP</keyword>
<dbReference type="UniPathway" id="UPA00051">
    <property type="reaction ID" value="UER00464"/>
</dbReference>
<keyword evidence="8 15" id="KW-0791">Threonine biosynthesis</keyword>
<evidence type="ECO:0000259" key="17">
    <source>
        <dbReference type="SMART" id="SM00859"/>
    </source>
</evidence>
<feature type="binding site" evidence="15">
    <location>
        <position position="237"/>
    </location>
    <ligand>
        <name>substrate</name>
    </ligand>
</feature>
<dbReference type="GO" id="GO:0009088">
    <property type="term" value="P:threonine biosynthetic process"/>
    <property type="evidence" value="ECO:0007669"/>
    <property type="project" value="UniProtKB-UniRule"/>
</dbReference>
<comment type="similarity">
    <text evidence="4 15">Belongs to the aspartate-semialdehyde dehydrogenase family.</text>
</comment>
<dbReference type="InterPro" id="IPR012280">
    <property type="entry name" value="Semialdhyde_DH_dimer_dom"/>
</dbReference>
<dbReference type="Gene3D" id="3.40.50.720">
    <property type="entry name" value="NAD(P)-binding Rossmann-like Domain"/>
    <property type="match status" value="1"/>
</dbReference>
<dbReference type="PANTHER" id="PTHR46278">
    <property type="entry name" value="DEHYDROGENASE, PUTATIVE-RELATED"/>
    <property type="match status" value="1"/>
</dbReference>
<comment type="caution">
    <text evidence="18">The sequence shown here is derived from an EMBL/GenBank/DDBJ whole genome shotgun (WGS) entry which is preliminary data.</text>
</comment>
<comment type="subunit">
    <text evidence="5 15">Homodimer.</text>
</comment>
<evidence type="ECO:0000256" key="10">
    <source>
        <dbReference type="ARBA" id="ARBA00022915"/>
    </source>
</evidence>
<proteinExistence type="inferred from homology"/>
<dbReference type="GO" id="GO:0009097">
    <property type="term" value="P:isoleucine biosynthetic process"/>
    <property type="evidence" value="ECO:0007669"/>
    <property type="project" value="UniProtKB-UniRule"/>
</dbReference>
<dbReference type="NCBIfam" id="TIGR01296">
    <property type="entry name" value="asd_B"/>
    <property type="match status" value="1"/>
</dbReference>
<evidence type="ECO:0000256" key="9">
    <source>
        <dbReference type="ARBA" id="ARBA00022857"/>
    </source>
</evidence>
<feature type="active site" description="Acyl-thioester intermediate" evidence="15 16">
    <location>
        <position position="131"/>
    </location>
</feature>
<evidence type="ECO:0000256" key="12">
    <source>
        <dbReference type="ARBA" id="ARBA00023154"/>
    </source>
</evidence>
<evidence type="ECO:0000256" key="8">
    <source>
        <dbReference type="ARBA" id="ARBA00022697"/>
    </source>
</evidence>
<dbReference type="EC" id="1.2.1.11" evidence="6 15"/>
<dbReference type="InterPro" id="IPR005986">
    <property type="entry name" value="Asp_semialdehyde_DH_beta"/>
</dbReference>
<keyword evidence="12 15" id="KW-0457">Lysine biosynthesis</keyword>
<keyword evidence="13 15" id="KW-0486">Methionine biosynthesis</keyword>
<name>A0A1C0AA29_9FIRM</name>
<dbReference type="InterPro" id="IPR000534">
    <property type="entry name" value="Semialdehyde_DH_NAD-bd"/>
</dbReference>
<dbReference type="GO" id="GO:0009089">
    <property type="term" value="P:lysine biosynthetic process via diaminopimelate"/>
    <property type="evidence" value="ECO:0007669"/>
    <property type="project" value="UniProtKB-UniRule"/>
</dbReference>
<feature type="domain" description="Semialdehyde dehydrogenase NAD-binding" evidence="17">
    <location>
        <begin position="7"/>
        <end position="122"/>
    </location>
</feature>
<comment type="pathway">
    <text evidence="2 15">Amino-acid biosynthesis; L-lysine biosynthesis via DAP pathway; (S)-tetrahydrodipicolinate from L-aspartate: step 2/4.</text>
</comment>
<evidence type="ECO:0000256" key="7">
    <source>
        <dbReference type="ARBA" id="ARBA00022605"/>
    </source>
</evidence>
<protein>
    <recommendedName>
        <fullName evidence="6 15">Aspartate-semialdehyde dehydrogenase</fullName>
        <shortName evidence="15">ASA dehydrogenase</shortName>
        <shortName evidence="15">ASADH</shortName>
        <ecNumber evidence="6 15">1.2.1.11</ecNumber>
    </recommendedName>
    <alternativeName>
        <fullName evidence="15">Aspartate-beta-semialdehyde dehydrogenase</fullName>
    </alternativeName>
</protein>
<evidence type="ECO:0000256" key="3">
    <source>
        <dbReference type="ARBA" id="ARBA00005097"/>
    </source>
</evidence>
<evidence type="ECO:0000256" key="2">
    <source>
        <dbReference type="ARBA" id="ARBA00005076"/>
    </source>
</evidence>
<feature type="active site" description="Proton acceptor" evidence="15 16">
    <location>
        <position position="244"/>
    </location>
</feature>
<evidence type="ECO:0000256" key="1">
    <source>
        <dbReference type="ARBA" id="ARBA00005021"/>
    </source>
</evidence>
<dbReference type="GO" id="GO:0071266">
    <property type="term" value="P:'de novo' L-methionine biosynthetic process"/>
    <property type="evidence" value="ECO:0007669"/>
    <property type="project" value="UniProtKB-UniRule"/>
</dbReference>
<sequence length="336" mass="36758">MSMKKYNVAVVGATGAVGREMLSILEERDFPFENLKLLASERSAGKKMTCKGKEYTVEATTPESFEGVDIALFSAGAGASKKFAPEAAKRGAVVVDNSSQWRMDPEVPLVVPEVNPEDIFKHKGIIANPNCSTIQMVAALKPIYDKVGIERIVVSTYQAVSGTGKAAIDELREQAKAILANEEVKSEVYPYQIAFNVLPHIDIFFDDGYTKEEIKMVNETKKIMGDDSIKVTATAARVPVVYGHAESVNIETKEKLTVSEAKELLDNAPGVSVVDKPEELAYPMQIDVENNDDVLVGRIREDNTIEKGLNLWIVANNLRKGAALNTIQIAERLVQG</sequence>
<keyword evidence="11 15" id="KW-0560">Oxidoreductase</keyword>
<evidence type="ECO:0000256" key="6">
    <source>
        <dbReference type="ARBA" id="ARBA00013120"/>
    </source>
</evidence>
<dbReference type="SUPFAM" id="SSF51735">
    <property type="entry name" value="NAD(P)-binding Rossmann-fold domains"/>
    <property type="match status" value="1"/>
</dbReference>
<feature type="binding site" evidence="15">
    <location>
        <position position="158"/>
    </location>
    <ligand>
        <name>substrate</name>
    </ligand>
</feature>
<comment type="catalytic activity">
    <reaction evidence="14 15">
        <text>L-aspartate 4-semialdehyde + phosphate + NADP(+) = 4-phospho-L-aspartate + NADPH + H(+)</text>
        <dbReference type="Rhea" id="RHEA:24284"/>
        <dbReference type="ChEBI" id="CHEBI:15378"/>
        <dbReference type="ChEBI" id="CHEBI:43474"/>
        <dbReference type="ChEBI" id="CHEBI:57535"/>
        <dbReference type="ChEBI" id="CHEBI:57783"/>
        <dbReference type="ChEBI" id="CHEBI:58349"/>
        <dbReference type="ChEBI" id="CHEBI:537519"/>
        <dbReference type="EC" id="1.2.1.11"/>
    </reaction>
</comment>
<dbReference type="AlphaFoldDB" id="A0A1C0AA29"/>
<dbReference type="Pfam" id="PF01118">
    <property type="entry name" value="Semialdhyde_dh"/>
    <property type="match status" value="1"/>
</dbReference>
<evidence type="ECO:0000313" key="19">
    <source>
        <dbReference type="Proteomes" id="UP000093514"/>
    </source>
</evidence>
<dbReference type="PANTHER" id="PTHR46278:SF2">
    <property type="entry name" value="ASPARTATE-SEMIALDEHYDE DEHYDROGENASE"/>
    <property type="match status" value="1"/>
</dbReference>
<evidence type="ECO:0000256" key="4">
    <source>
        <dbReference type="ARBA" id="ARBA00010584"/>
    </source>
</evidence>
<dbReference type="GO" id="GO:0019877">
    <property type="term" value="P:diaminopimelate biosynthetic process"/>
    <property type="evidence" value="ECO:0007669"/>
    <property type="project" value="UniProtKB-UniRule"/>
</dbReference>
<reference evidence="18 19" key="2">
    <citation type="submission" date="2016-08" db="EMBL/GenBank/DDBJ databases">
        <title>Orenia metallireducens sp. nov. strain Z6, a Novel Metal-reducing Firmicute from the Deep Subsurface.</title>
        <authorList>
            <person name="Maxim B.I."/>
            <person name="Kenneth K."/>
            <person name="Flynn T.M."/>
            <person name="Oloughlin E.J."/>
            <person name="Locke R.A."/>
            <person name="Weber J.R."/>
            <person name="Egan S.M."/>
            <person name="Mackie R.I."/>
            <person name="Cann I.K."/>
        </authorList>
    </citation>
    <scope>NUCLEOTIDE SEQUENCE [LARGE SCALE GENOMIC DNA]</scope>
    <source>
        <strain evidence="18 19">Z6</strain>
    </source>
</reference>
<dbReference type="GO" id="GO:0051287">
    <property type="term" value="F:NAD binding"/>
    <property type="evidence" value="ECO:0007669"/>
    <property type="project" value="InterPro"/>
</dbReference>
<accession>A0A1C0AA29</accession>
<gene>
    <name evidence="15" type="primary">asd</name>
    <name evidence="18" type="ORF">U472_06685</name>
</gene>